<dbReference type="InterPro" id="IPR036551">
    <property type="entry name" value="Flavin_trans-like"/>
</dbReference>
<dbReference type="AlphaFoldDB" id="A0A7R9MNM5"/>
<gene>
    <name evidence="4" type="ORF">ONB1V03_LOCUS19267</name>
</gene>
<name>A0A7R9MNM5_9ACAR</name>
<accession>A0A7R9MNM5</accession>
<dbReference type="PANTHER" id="PTHR14359:SF6">
    <property type="entry name" value="PHOSPHOPANTOTHENOYLCYSTEINE DECARBOXYLASE"/>
    <property type="match status" value="1"/>
</dbReference>
<dbReference type="Gene3D" id="3.40.50.1950">
    <property type="entry name" value="Flavin prenyltransferase-like"/>
    <property type="match status" value="1"/>
</dbReference>
<organism evidence="4">
    <name type="scientific">Oppiella nova</name>
    <dbReference type="NCBI Taxonomy" id="334625"/>
    <lineage>
        <taxon>Eukaryota</taxon>
        <taxon>Metazoa</taxon>
        <taxon>Ecdysozoa</taxon>
        <taxon>Arthropoda</taxon>
        <taxon>Chelicerata</taxon>
        <taxon>Arachnida</taxon>
        <taxon>Acari</taxon>
        <taxon>Acariformes</taxon>
        <taxon>Sarcoptiformes</taxon>
        <taxon>Oribatida</taxon>
        <taxon>Brachypylina</taxon>
        <taxon>Oppioidea</taxon>
        <taxon>Oppiidae</taxon>
        <taxon>Oppiella</taxon>
    </lineage>
</organism>
<evidence type="ECO:0000256" key="1">
    <source>
        <dbReference type="ARBA" id="ARBA00022993"/>
    </source>
</evidence>
<dbReference type="InterPro" id="IPR003382">
    <property type="entry name" value="Flavoprotein"/>
</dbReference>
<feature type="domain" description="Flavoprotein" evidence="3">
    <location>
        <begin position="1"/>
        <end position="87"/>
    </location>
</feature>
<evidence type="ECO:0000259" key="3">
    <source>
        <dbReference type="Pfam" id="PF02441"/>
    </source>
</evidence>
<dbReference type="GO" id="GO:0015937">
    <property type="term" value="P:coenzyme A biosynthetic process"/>
    <property type="evidence" value="ECO:0007669"/>
    <property type="project" value="UniProtKB-KW"/>
</dbReference>
<dbReference type="SUPFAM" id="SSF52507">
    <property type="entry name" value="Homo-oligomeric flavin-containing Cys decarboxylases, HFCD"/>
    <property type="match status" value="1"/>
</dbReference>
<evidence type="ECO:0000313" key="4">
    <source>
        <dbReference type="EMBL" id="CAD7662707.1"/>
    </source>
</evidence>
<reference evidence="4" key="1">
    <citation type="submission" date="2020-11" db="EMBL/GenBank/DDBJ databases">
        <authorList>
            <person name="Tran Van P."/>
        </authorList>
    </citation>
    <scope>NUCLEOTIDE SEQUENCE</scope>
</reference>
<proteinExistence type="inferred from homology"/>
<protein>
    <recommendedName>
        <fullName evidence="3">Flavoprotein domain-containing protein</fullName>
    </recommendedName>
</protein>
<dbReference type="PANTHER" id="PTHR14359">
    <property type="entry name" value="HOMO-OLIGOMERIC FLAVIN CONTAINING CYS DECARBOXYLASE FAMILY"/>
    <property type="match status" value="1"/>
</dbReference>
<dbReference type="GO" id="GO:0071513">
    <property type="term" value="C:phosphopantothenoylcysteine decarboxylase complex"/>
    <property type="evidence" value="ECO:0007669"/>
    <property type="project" value="TreeGrafter"/>
</dbReference>
<keyword evidence="1" id="KW-0173">Coenzyme A biosynthesis</keyword>
<keyword evidence="5" id="KW-1185">Reference proteome</keyword>
<dbReference type="EMBL" id="CAJPVJ010028976">
    <property type="protein sequence ID" value="CAG2179844.1"/>
    <property type="molecule type" value="Genomic_DNA"/>
</dbReference>
<dbReference type="GO" id="GO:0010181">
    <property type="term" value="F:FMN binding"/>
    <property type="evidence" value="ECO:0007669"/>
    <property type="project" value="TreeGrafter"/>
</dbReference>
<sequence>MAKCATGMCDNLLTCVLRAWDADKPLLYCPAMNVNMWSHPITQTHLNALQSFGYKQVGPIVKRLACGDTGMGAMAEVSAIVHEVKQVLQLLALI</sequence>
<dbReference type="Pfam" id="PF02441">
    <property type="entry name" value="Flavoprotein"/>
    <property type="match status" value="1"/>
</dbReference>
<comment type="similarity">
    <text evidence="2">Belongs to the HFCD (homooligomeric flavin containing Cys decarboxylase) superfamily.</text>
</comment>
<dbReference type="EMBL" id="OC943801">
    <property type="protein sequence ID" value="CAD7662707.1"/>
    <property type="molecule type" value="Genomic_DNA"/>
</dbReference>
<dbReference type="Proteomes" id="UP000728032">
    <property type="component" value="Unassembled WGS sequence"/>
</dbReference>
<dbReference type="OrthoDB" id="1532798at2759"/>
<dbReference type="GO" id="GO:0004633">
    <property type="term" value="F:phosphopantothenoylcysteine decarboxylase activity"/>
    <property type="evidence" value="ECO:0007669"/>
    <property type="project" value="TreeGrafter"/>
</dbReference>
<evidence type="ECO:0000256" key="2">
    <source>
        <dbReference type="ARBA" id="ARBA00038350"/>
    </source>
</evidence>
<evidence type="ECO:0000313" key="5">
    <source>
        <dbReference type="Proteomes" id="UP000728032"/>
    </source>
</evidence>